<dbReference type="InterPro" id="IPR045886">
    <property type="entry name" value="ThiF/MoeB/HesA"/>
</dbReference>
<evidence type="ECO:0000313" key="3">
    <source>
        <dbReference type="Proteomes" id="UP000815698"/>
    </source>
</evidence>
<dbReference type="SUPFAM" id="SSF69572">
    <property type="entry name" value="Activating enzymes of the ubiquitin-like proteins"/>
    <property type="match status" value="1"/>
</dbReference>
<dbReference type="PANTHER" id="PTHR10953">
    <property type="entry name" value="UBIQUITIN-ACTIVATING ENZYME E1"/>
    <property type="match status" value="1"/>
</dbReference>
<dbReference type="RefSeq" id="WP_096883304.1">
    <property type="nucleotide sequence ID" value="NZ_CP023482.1"/>
</dbReference>
<feature type="domain" description="Rhodanese" evidence="1">
    <location>
        <begin position="296"/>
        <end position="386"/>
    </location>
</feature>
<dbReference type="Gene3D" id="3.40.250.10">
    <property type="entry name" value="Rhodanese-like domain"/>
    <property type="match status" value="1"/>
</dbReference>
<dbReference type="InterPro" id="IPR001763">
    <property type="entry name" value="Rhodanese-like_dom"/>
</dbReference>
<dbReference type="Pfam" id="PF00581">
    <property type="entry name" value="Rhodanese"/>
    <property type="match status" value="1"/>
</dbReference>
<dbReference type="InterPro" id="IPR035985">
    <property type="entry name" value="Ubiquitin-activating_enz"/>
</dbReference>
<dbReference type="CDD" id="cd00757">
    <property type="entry name" value="ThiF_MoeB_HesA_family"/>
    <property type="match status" value="1"/>
</dbReference>
<gene>
    <name evidence="2" type="ORF">COP05_08940</name>
</gene>
<dbReference type="Gene3D" id="3.40.50.720">
    <property type="entry name" value="NAD(P)-binding Rossmann-like Domain"/>
    <property type="match status" value="1"/>
</dbReference>
<dbReference type="SMART" id="SM00450">
    <property type="entry name" value="RHOD"/>
    <property type="match status" value="1"/>
</dbReference>
<reference evidence="2 3" key="1">
    <citation type="journal article" date="2016" name="Int. J. Syst. Evol. Microbiol.">
        <title>Dermabacter jinjuensis sp. nov., a novel species of the genus Dermabacter isolated from a clinical specimen.</title>
        <authorList>
            <person name="Park Y.K."/>
            <person name="Lee K.M."/>
            <person name="Lee W.K."/>
            <person name="Cho M.J."/>
            <person name="Lee H.S."/>
            <person name="Cho Y.G."/>
            <person name="Lee Y.C."/>
            <person name="Lee W.K."/>
            <person name="Seong W.K."/>
            <person name="Hwang K.J."/>
        </authorList>
    </citation>
    <scope>NUCLEOTIDE SEQUENCE [LARGE SCALE GENOMIC DNA]</scope>
    <source>
        <strain evidence="2 3">32T</strain>
    </source>
</reference>
<dbReference type="InterPro" id="IPR000594">
    <property type="entry name" value="ThiF_NAD_FAD-bd"/>
</dbReference>
<dbReference type="Pfam" id="PF00899">
    <property type="entry name" value="ThiF"/>
    <property type="match status" value="1"/>
</dbReference>
<dbReference type="InterPro" id="IPR036873">
    <property type="entry name" value="Rhodanese-like_dom_sf"/>
</dbReference>
<dbReference type="PANTHER" id="PTHR10953:SF102">
    <property type="entry name" value="ADENYLYLTRANSFERASE AND SULFURTRANSFERASE MOCS3"/>
    <property type="match status" value="1"/>
</dbReference>
<dbReference type="CDD" id="cd00158">
    <property type="entry name" value="RHOD"/>
    <property type="match status" value="1"/>
</dbReference>
<dbReference type="EMBL" id="CP023482">
    <property type="protein sequence ID" value="ATH97198.1"/>
    <property type="molecule type" value="Genomic_DNA"/>
</dbReference>
<dbReference type="PROSITE" id="PS50206">
    <property type="entry name" value="RHODANESE_3"/>
    <property type="match status" value="1"/>
</dbReference>
<sequence>MVNYAVGDSPRELSGTDYRRYSRHLNLPGFTPATQQKLRQSRVAVVGAGGLGAPILQYLAAAGVGHITVADPDRVDISNLQRQVIHPESAVGTLKTSSAAAAVRALNPTVDVREVPEALTPLNALQVLEGHDLVLDGTDNFPTRYLVSDACEILNLPLIWGSILAFDGQVAAFYGDSGRGVTYRDVHPRPPKPGEVPSCSEAGVLGPLVGVIGSTMAMEALKVLTGLGTPLYGRIQLYSALTGDWTRIDVARRPGRAPVTELEDLVETCGFPAVESPGAAPVHGEVLSPAQARREAASGRLLIDIREESEAAAGMLPHAVNIPRAELMEFARGERVAVGPLRSVDELSGAIVHCAGGARSAAVQAELAALGIEVADMAGGYLAATLGD</sequence>
<dbReference type="Proteomes" id="UP000815698">
    <property type="component" value="Chromosome"/>
</dbReference>
<keyword evidence="3" id="KW-1185">Reference proteome</keyword>
<evidence type="ECO:0000259" key="1">
    <source>
        <dbReference type="PROSITE" id="PS50206"/>
    </source>
</evidence>
<name>A0ABM6PPB7_9MICO</name>
<proteinExistence type="predicted"/>
<protein>
    <submittedName>
        <fullName evidence="2">Thiamine biosynthesis protein</fullName>
    </submittedName>
</protein>
<evidence type="ECO:0000313" key="2">
    <source>
        <dbReference type="EMBL" id="ATH97198.1"/>
    </source>
</evidence>
<accession>A0ABM6PPB7</accession>
<organism evidence="2 3">
    <name type="scientific">Dermabacter jinjuensis</name>
    <dbReference type="NCBI Taxonomy" id="1667168"/>
    <lineage>
        <taxon>Bacteria</taxon>
        <taxon>Bacillati</taxon>
        <taxon>Actinomycetota</taxon>
        <taxon>Actinomycetes</taxon>
        <taxon>Micrococcales</taxon>
        <taxon>Dermabacteraceae</taxon>
        <taxon>Dermabacter</taxon>
    </lineage>
</organism>